<organism evidence="1">
    <name type="scientific">Marseillevirus LCMAC102</name>
    <dbReference type="NCBI Taxonomy" id="2506603"/>
    <lineage>
        <taxon>Viruses</taxon>
        <taxon>Varidnaviria</taxon>
        <taxon>Bamfordvirae</taxon>
        <taxon>Nucleocytoviricota</taxon>
        <taxon>Megaviricetes</taxon>
        <taxon>Pimascovirales</taxon>
        <taxon>Pimascovirales incertae sedis</taxon>
        <taxon>Marseilleviridae</taxon>
    </lineage>
</organism>
<evidence type="ECO:0000313" key="1">
    <source>
        <dbReference type="EMBL" id="QBK86608.1"/>
    </source>
</evidence>
<accession>A0A481YTS8</accession>
<dbReference type="EMBL" id="MK500334">
    <property type="protein sequence ID" value="QBK86608.1"/>
    <property type="molecule type" value="Genomic_DNA"/>
</dbReference>
<gene>
    <name evidence="1" type="ORF">LCMAC102_04030</name>
</gene>
<sequence length="101" mass="11969">MGMFPYECPICGGGYKRCGSDDCDDDECDGGQFCWENEVYFKWKGKYRKGKYSGYGYVKYENKEIYSLENKEKYFKSWGNVKYTTENFTCASCIEKYFNHD</sequence>
<protein>
    <submittedName>
        <fullName evidence="1">Uncharacterized protein</fullName>
    </submittedName>
</protein>
<name>A0A481YTS8_9VIRU</name>
<reference evidence="1" key="1">
    <citation type="journal article" date="2019" name="MBio">
        <title>Virus Genomes from Deep Sea Sediments Expand the Ocean Megavirome and Support Independent Origins of Viral Gigantism.</title>
        <authorList>
            <person name="Backstrom D."/>
            <person name="Yutin N."/>
            <person name="Jorgensen S.L."/>
            <person name="Dharamshi J."/>
            <person name="Homa F."/>
            <person name="Zaremba-Niedwiedzka K."/>
            <person name="Spang A."/>
            <person name="Wolf Y.I."/>
            <person name="Koonin E.V."/>
            <person name="Ettema T.J."/>
        </authorList>
    </citation>
    <scope>NUCLEOTIDE SEQUENCE</scope>
</reference>
<proteinExistence type="predicted"/>